<dbReference type="InterPro" id="IPR003593">
    <property type="entry name" value="AAA+_ATPase"/>
</dbReference>
<evidence type="ECO:0000313" key="15">
    <source>
        <dbReference type="Proteomes" id="UP000697127"/>
    </source>
</evidence>
<sequence length="775" mass="87091">ERIQNARFSEMKHLLTLQSLRNVLTSLAFAMPILASMATFCTAFDVAKGKSAADIFSSLSLFQVLAVQFMLVPMALTMTADLVVSVKKMNKFLTCNDADPSQFTIEHFKDDTLAFKIEDGDFEWDTFDELADDNGNNKTLDAESPDSTSNTEKHEDLSSLVMSDLETEDKKINENESLSDAMDIKHDNHLEKTSFAGLHNINLQIKKGEFIVVTGSIGSGKSSLLDAMAGLMKRTHGKVSTDGSMLLCGYPWVQNATIRENIIFGLPYDEKKYHQVVSSCSLYGDFDQFPGGDMTEVGERGITLSGGQKARINLARAVYADKDIILLDDVLSAVDSKVGKHIIDDCIMGVLKDKTRVLATHQLGLIDSADRMIFMNGDGSIDVGTIAELKLRNQKLVNLLNFQMDTKNDKDGNIEIDSDSEFEEKEKEDLIEQKLQVIRTQTKADSEDDENRIVENDVVNIIGDEERAVNALGFSVYWNYCRLAFGRFKLSAPMVFISLAILNTFFNYFTNTWLSFWVEQKFDGRSTSFYMGIYIMFCFLYTFSLCIFLFLMGYFTNSAAKMLNFKAAQKILHVPMSFMDVSPLGRVLNRFTKDTDVLDNEILEQLTQFINPLCEVFGTLILCIIYIPWFAIAIPLIFTFYILIANYYQASAREIKRIEAINRSLVYSHFNEVLSGKDTISAYHIQSTVKEKLNSLIDNQNEAYFITIVNQRWLGANLSILSFGIVFIIAMLCVFGVFSISAASTGLLLSYVISLAGIISMVMRAMTQVENEFNS</sequence>
<dbReference type="PROSITE" id="PS50893">
    <property type="entry name" value="ABC_TRANSPORTER_2"/>
    <property type="match status" value="1"/>
</dbReference>
<accession>A0A9P6WGK7</accession>
<feature type="region of interest" description="Disordered" evidence="10">
    <location>
        <begin position="133"/>
        <end position="158"/>
    </location>
</feature>
<dbReference type="GO" id="GO:0005524">
    <property type="term" value="F:ATP binding"/>
    <property type="evidence" value="ECO:0007669"/>
    <property type="project" value="UniProtKB-KW"/>
</dbReference>
<dbReference type="PROSITE" id="PS00211">
    <property type="entry name" value="ABC_TRANSPORTER_1"/>
    <property type="match status" value="1"/>
</dbReference>
<dbReference type="InterPro" id="IPR003439">
    <property type="entry name" value="ABC_transporter-like_ATP-bd"/>
</dbReference>
<dbReference type="AlphaFoldDB" id="A0A9P6WGK7"/>
<evidence type="ECO:0000256" key="6">
    <source>
        <dbReference type="ARBA" id="ARBA00022741"/>
    </source>
</evidence>
<organism evidence="14 15">
    <name type="scientific">Pichia californica</name>
    <dbReference type="NCBI Taxonomy" id="460514"/>
    <lineage>
        <taxon>Eukaryota</taxon>
        <taxon>Fungi</taxon>
        <taxon>Dikarya</taxon>
        <taxon>Ascomycota</taxon>
        <taxon>Saccharomycotina</taxon>
        <taxon>Pichiomycetes</taxon>
        <taxon>Pichiales</taxon>
        <taxon>Pichiaceae</taxon>
        <taxon>Pichia</taxon>
    </lineage>
</organism>
<dbReference type="GO" id="GO:0008559">
    <property type="term" value="F:ABC-type xenobiotic transporter activity"/>
    <property type="evidence" value="ECO:0007669"/>
    <property type="project" value="TreeGrafter"/>
</dbReference>
<gene>
    <name evidence="14" type="ORF">C6P40_004379</name>
</gene>
<evidence type="ECO:0000313" key="14">
    <source>
        <dbReference type="EMBL" id="KAG0686339.1"/>
    </source>
</evidence>
<dbReference type="SUPFAM" id="SSF90123">
    <property type="entry name" value="ABC transporter transmembrane region"/>
    <property type="match status" value="1"/>
</dbReference>
<dbReference type="GO" id="GO:0000329">
    <property type="term" value="C:fungal-type vacuole membrane"/>
    <property type="evidence" value="ECO:0007669"/>
    <property type="project" value="UniProtKB-ARBA"/>
</dbReference>
<evidence type="ECO:0000256" key="2">
    <source>
        <dbReference type="ARBA" id="ARBA00009726"/>
    </source>
</evidence>
<comment type="subcellular location">
    <subcellularLocation>
        <location evidence="1">Membrane</location>
        <topology evidence="1">Multi-pass membrane protein</topology>
    </subcellularLocation>
</comment>
<evidence type="ECO:0000256" key="11">
    <source>
        <dbReference type="SAM" id="Phobius"/>
    </source>
</evidence>
<dbReference type="CDD" id="cd03250">
    <property type="entry name" value="ABCC_MRP_domain1"/>
    <property type="match status" value="1"/>
</dbReference>
<dbReference type="EMBL" id="PUHW01000589">
    <property type="protein sequence ID" value="KAG0686339.1"/>
    <property type="molecule type" value="Genomic_DNA"/>
</dbReference>
<feature type="transmembrane region" description="Helical" evidence="11">
    <location>
        <begin position="490"/>
        <end position="509"/>
    </location>
</feature>
<keyword evidence="5" id="KW-0677">Repeat</keyword>
<dbReference type="InterPro" id="IPR017871">
    <property type="entry name" value="ABC_transporter-like_CS"/>
</dbReference>
<evidence type="ECO:0000256" key="8">
    <source>
        <dbReference type="ARBA" id="ARBA00022989"/>
    </source>
</evidence>
<dbReference type="PANTHER" id="PTHR24223:SF456">
    <property type="entry name" value="MULTIDRUG RESISTANCE-ASSOCIATED PROTEIN LETHAL(2)03659"/>
    <property type="match status" value="1"/>
</dbReference>
<dbReference type="SUPFAM" id="SSF52540">
    <property type="entry name" value="P-loop containing nucleoside triphosphate hydrolases"/>
    <property type="match status" value="1"/>
</dbReference>
<dbReference type="FunFam" id="3.40.50.300:FF:001750">
    <property type="entry name" value="ATP-binding cassette transporter"/>
    <property type="match status" value="1"/>
</dbReference>
<feature type="transmembrane region" description="Helical" evidence="11">
    <location>
        <begin position="529"/>
        <end position="555"/>
    </location>
</feature>
<keyword evidence="7" id="KW-0067">ATP-binding</keyword>
<feature type="transmembrane region" description="Helical" evidence="11">
    <location>
        <begin position="720"/>
        <end position="740"/>
    </location>
</feature>
<evidence type="ECO:0000256" key="4">
    <source>
        <dbReference type="ARBA" id="ARBA00022692"/>
    </source>
</evidence>
<keyword evidence="3" id="KW-0813">Transport</keyword>
<dbReference type="SMART" id="SM00382">
    <property type="entry name" value="AAA"/>
    <property type="match status" value="1"/>
</dbReference>
<dbReference type="InterPro" id="IPR050173">
    <property type="entry name" value="ABC_transporter_C-like"/>
</dbReference>
<feature type="transmembrane region" description="Helical" evidence="11">
    <location>
        <begin position="20"/>
        <end position="40"/>
    </location>
</feature>
<feature type="non-terminal residue" evidence="14">
    <location>
        <position position="775"/>
    </location>
</feature>
<dbReference type="Gene3D" id="3.40.50.300">
    <property type="entry name" value="P-loop containing nucleotide triphosphate hydrolases"/>
    <property type="match status" value="1"/>
</dbReference>
<dbReference type="Pfam" id="PF00664">
    <property type="entry name" value="ABC_membrane"/>
    <property type="match status" value="1"/>
</dbReference>
<evidence type="ECO:0000256" key="1">
    <source>
        <dbReference type="ARBA" id="ARBA00004141"/>
    </source>
</evidence>
<dbReference type="InterPro" id="IPR027417">
    <property type="entry name" value="P-loop_NTPase"/>
</dbReference>
<dbReference type="GO" id="GO:0016887">
    <property type="term" value="F:ATP hydrolysis activity"/>
    <property type="evidence" value="ECO:0007669"/>
    <property type="project" value="InterPro"/>
</dbReference>
<evidence type="ECO:0000259" key="12">
    <source>
        <dbReference type="PROSITE" id="PS50893"/>
    </source>
</evidence>
<comment type="similarity">
    <text evidence="2">Belongs to the ABC transporter superfamily. ABCC family. Conjugate transporter (TC 3.A.1.208) subfamily.</text>
</comment>
<evidence type="ECO:0000256" key="9">
    <source>
        <dbReference type="ARBA" id="ARBA00023136"/>
    </source>
</evidence>
<keyword evidence="9 11" id="KW-0472">Membrane</keyword>
<feature type="transmembrane region" description="Helical" evidence="11">
    <location>
        <begin position="616"/>
        <end position="644"/>
    </location>
</feature>
<proteinExistence type="inferred from homology"/>
<keyword evidence="4 11" id="KW-0812">Transmembrane</keyword>
<keyword evidence="15" id="KW-1185">Reference proteome</keyword>
<dbReference type="PANTHER" id="PTHR24223">
    <property type="entry name" value="ATP-BINDING CASSETTE SUB-FAMILY C"/>
    <property type="match status" value="1"/>
</dbReference>
<feature type="non-terminal residue" evidence="14">
    <location>
        <position position="1"/>
    </location>
</feature>
<name>A0A9P6WGK7_9ASCO</name>
<evidence type="ECO:0000256" key="3">
    <source>
        <dbReference type="ARBA" id="ARBA00022448"/>
    </source>
</evidence>
<dbReference type="FunFam" id="1.20.1560.10:FF:000013">
    <property type="entry name" value="ABC transporter C family member 2"/>
    <property type="match status" value="1"/>
</dbReference>
<feature type="domain" description="ABC transmembrane type-1" evidence="13">
    <location>
        <begin position="497"/>
        <end position="771"/>
    </location>
</feature>
<evidence type="ECO:0000256" key="10">
    <source>
        <dbReference type="SAM" id="MobiDB-lite"/>
    </source>
</evidence>
<protein>
    <submittedName>
        <fullName evidence="14">Uncharacterized protein</fullName>
    </submittedName>
</protein>
<feature type="transmembrane region" description="Helical" evidence="11">
    <location>
        <begin position="747"/>
        <end position="766"/>
    </location>
</feature>
<feature type="compositionally biased region" description="Polar residues" evidence="10">
    <location>
        <begin position="134"/>
        <end position="150"/>
    </location>
</feature>
<evidence type="ECO:0000256" key="7">
    <source>
        <dbReference type="ARBA" id="ARBA00022840"/>
    </source>
</evidence>
<feature type="domain" description="ABC transporter" evidence="12">
    <location>
        <begin position="179"/>
        <end position="402"/>
    </location>
</feature>
<evidence type="ECO:0000259" key="13">
    <source>
        <dbReference type="PROSITE" id="PS50929"/>
    </source>
</evidence>
<dbReference type="Pfam" id="PF00005">
    <property type="entry name" value="ABC_tran"/>
    <property type="match status" value="1"/>
</dbReference>
<keyword evidence="8 11" id="KW-1133">Transmembrane helix</keyword>
<dbReference type="Gene3D" id="1.20.1560.10">
    <property type="entry name" value="ABC transporter type 1, transmembrane domain"/>
    <property type="match status" value="1"/>
</dbReference>
<dbReference type="GO" id="GO:0005886">
    <property type="term" value="C:plasma membrane"/>
    <property type="evidence" value="ECO:0007669"/>
    <property type="project" value="TreeGrafter"/>
</dbReference>
<comment type="caution">
    <text evidence="14">The sequence shown here is derived from an EMBL/GenBank/DDBJ whole genome shotgun (WGS) entry which is preliminary data.</text>
</comment>
<feature type="transmembrane region" description="Helical" evidence="11">
    <location>
        <begin position="60"/>
        <end position="84"/>
    </location>
</feature>
<dbReference type="Proteomes" id="UP000697127">
    <property type="component" value="Unassembled WGS sequence"/>
</dbReference>
<reference evidence="14" key="1">
    <citation type="submission" date="2020-11" db="EMBL/GenBank/DDBJ databases">
        <title>Kefir isolates.</title>
        <authorList>
            <person name="Marcisauskas S."/>
            <person name="Kim Y."/>
            <person name="Blasche S."/>
        </authorList>
    </citation>
    <scope>NUCLEOTIDE SEQUENCE</scope>
    <source>
        <strain evidence="14">Olga-1</strain>
    </source>
</reference>
<dbReference type="InterPro" id="IPR036640">
    <property type="entry name" value="ABC1_TM_sf"/>
</dbReference>
<dbReference type="InterPro" id="IPR011527">
    <property type="entry name" value="ABC1_TM_dom"/>
</dbReference>
<evidence type="ECO:0000256" key="5">
    <source>
        <dbReference type="ARBA" id="ARBA00022737"/>
    </source>
</evidence>
<dbReference type="CDD" id="cd18606">
    <property type="entry name" value="ABC_6TM_YOR1_D2_like"/>
    <property type="match status" value="1"/>
</dbReference>
<dbReference type="PROSITE" id="PS50929">
    <property type="entry name" value="ABC_TM1F"/>
    <property type="match status" value="1"/>
</dbReference>
<keyword evidence="6" id="KW-0547">Nucleotide-binding</keyword>